<name>A0A168CWV7_9EURO</name>
<dbReference type="VEuPathDB" id="FungiDB:AAP_00744"/>
<dbReference type="PANTHER" id="PTHR18034:SF4">
    <property type="entry name" value="NUCLEOLAR MIF4G DOMAIN-CONTAINING PROTEIN 1"/>
    <property type="match status" value="1"/>
</dbReference>
<dbReference type="Proteomes" id="UP000242877">
    <property type="component" value="Unassembled WGS sequence"/>
</dbReference>
<dbReference type="GO" id="GO:0005730">
    <property type="term" value="C:nucleolus"/>
    <property type="evidence" value="ECO:0007669"/>
    <property type="project" value="UniProtKB-SubCell"/>
</dbReference>
<dbReference type="OrthoDB" id="361797at2759"/>
<protein>
    <submittedName>
        <fullName evidence="6">Nuclear protein</fullName>
    </submittedName>
</protein>
<feature type="region of interest" description="Disordered" evidence="4">
    <location>
        <begin position="176"/>
        <end position="305"/>
    </location>
</feature>
<evidence type="ECO:0000256" key="2">
    <source>
        <dbReference type="ARBA" id="ARBA00006856"/>
    </source>
</evidence>
<reference evidence="6 7" key="1">
    <citation type="journal article" date="2016" name="Genome Biol. Evol.">
        <title>Divergent and convergent evolution of fungal pathogenicity.</title>
        <authorList>
            <person name="Shang Y."/>
            <person name="Xiao G."/>
            <person name="Zheng P."/>
            <person name="Cen K."/>
            <person name="Zhan S."/>
            <person name="Wang C."/>
        </authorList>
    </citation>
    <scope>NUCLEOTIDE SEQUENCE [LARGE SCALE GENOMIC DNA]</scope>
    <source>
        <strain evidence="6 7">ARSEF 7405</strain>
    </source>
</reference>
<gene>
    <name evidence="6" type="ORF">AAP_00744</name>
</gene>
<evidence type="ECO:0000256" key="4">
    <source>
        <dbReference type="SAM" id="MobiDB-lite"/>
    </source>
</evidence>
<dbReference type="InterPro" id="IPR016024">
    <property type="entry name" value="ARM-type_fold"/>
</dbReference>
<evidence type="ECO:0000313" key="7">
    <source>
        <dbReference type="Proteomes" id="UP000242877"/>
    </source>
</evidence>
<dbReference type="FunFam" id="1.25.40.180:FF:000050">
    <property type="entry name" value="Nuclear protein (Sgd1), putative"/>
    <property type="match status" value="1"/>
</dbReference>
<dbReference type="PROSITE" id="PS51366">
    <property type="entry name" value="MI"/>
    <property type="match status" value="1"/>
</dbReference>
<feature type="compositionally biased region" description="Basic and acidic residues" evidence="4">
    <location>
        <begin position="127"/>
        <end position="142"/>
    </location>
</feature>
<dbReference type="Gene3D" id="1.25.40.180">
    <property type="match status" value="1"/>
</dbReference>
<dbReference type="AlphaFoldDB" id="A0A168CWV7"/>
<dbReference type="Pfam" id="PF02847">
    <property type="entry name" value="MA3"/>
    <property type="match status" value="1"/>
</dbReference>
<evidence type="ECO:0000259" key="5">
    <source>
        <dbReference type="PROSITE" id="PS51366"/>
    </source>
</evidence>
<evidence type="ECO:0000256" key="3">
    <source>
        <dbReference type="ARBA" id="ARBA00023242"/>
    </source>
</evidence>
<dbReference type="GO" id="GO:0003723">
    <property type="term" value="F:RNA binding"/>
    <property type="evidence" value="ECO:0007669"/>
    <property type="project" value="InterPro"/>
</dbReference>
<evidence type="ECO:0000256" key="1">
    <source>
        <dbReference type="ARBA" id="ARBA00004604"/>
    </source>
</evidence>
<organism evidence="6 7">
    <name type="scientific">Ascosphaera apis ARSEF 7405</name>
    <dbReference type="NCBI Taxonomy" id="392613"/>
    <lineage>
        <taxon>Eukaryota</taxon>
        <taxon>Fungi</taxon>
        <taxon>Dikarya</taxon>
        <taxon>Ascomycota</taxon>
        <taxon>Pezizomycotina</taxon>
        <taxon>Eurotiomycetes</taxon>
        <taxon>Eurotiomycetidae</taxon>
        <taxon>Onygenales</taxon>
        <taxon>Ascosphaeraceae</taxon>
        <taxon>Ascosphaera</taxon>
    </lineage>
</organism>
<dbReference type="EMBL" id="AZGZ01000002">
    <property type="protein sequence ID" value="KZZ97101.1"/>
    <property type="molecule type" value="Genomic_DNA"/>
</dbReference>
<dbReference type="SUPFAM" id="SSF48371">
    <property type="entry name" value="ARM repeat"/>
    <property type="match status" value="1"/>
</dbReference>
<dbReference type="InterPro" id="IPR003891">
    <property type="entry name" value="Initiation_fac_eIF4g_MI"/>
</dbReference>
<dbReference type="Pfam" id="PF02854">
    <property type="entry name" value="MIF4G"/>
    <property type="match status" value="1"/>
</dbReference>
<keyword evidence="7" id="KW-1185">Reference proteome</keyword>
<feature type="domain" description="MI" evidence="5">
    <location>
        <begin position="635"/>
        <end position="767"/>
    </location>
</feature>
<comment type="caution">
    <text evidence="6">The sequence shown here is derived from an EMBL/GenBank/DDBJ whole genome shotgun (WGS) entry which is preliminary data.</text>
</comment>
<feature type="compositionally biased region" description="Acidic residues" evidence="4">
    <location>
        <begin position="221"/>
        <end position="266"/>
    </location>
</feature>
<evidence type="ECO:0000313" key="6">
    <source>
        <dbReference type="EMBL" id="KZZ97101.1"/>
    </source>
</evidence>
<feature type="compositionally biased region" description="Basic and acidic residues" evidence="4">
    <location>
        <begin position="36"/>
        <end position="47"/>
    </location>
</feature>
<dbReference type="SMART" id="SM00543">
    <property type="entry name" value="MIF4G"/>
    <property type="match status" value="1"/>
</dbReference>
<proteinExistence type="inferred from homology"/>
<feature type="compositionally biased region" description="Polar residues" evidence="4">
    <location>
        <begin position="24"/>
        <end position="33"/>
    </location>
</feature>
<dbReference type="InterPro" id="IPR050781">
    <property type="entry name" value="CWC22_splicing_factor"/>
</dbReference>
<keyword evidence="3" id="KW-0539">Nucleus</keyword>
<dbReference type="PANTHER" id="PTHR18034">
    <property type="entry name" value="CELL CYCLE CONTROL PROTEIN CWF22-RELATED"/>
    <property type="match status" value="1"/>
</dbReference>
<feature type="compositionally biased region" description="Acidic residues" evidence="4">
    <location>
        <begin position="72"/>
        <end position="85"/>
    </location>
</feature>
<feature type="compositionally biased region" description="Basic and acidic residues" evidence="4">
    <location>
        <begin position="86"/>
        <end position="95"/>
    </location>
</feature>
<dbReference type="SMART" id="SM00544">
    <property type="entry name" value="MA3"/>
    <property type="match status" value="1"/>
</dbReference>
<feature type="compositionally biased region" description="Acidic residues" evidence="4">
    <location>
        <begin position="105"/>
        <end position="126"/>
    </location>
</feature>
<comment type="similarity">
    <text evidence="2">Belongs to the CWC22 family.</text>
</comment>
<dbReference type="GO" id="GO:0042274">
    <property type="term" value="P:ribosomal small subunit biogenesis"/>
    <property type="evidence" value="ECO:0007669"/>
    <property type="project" value="TreeGrafter"/>
</dbReference>
<feature type="compositionally biased region" description="Polar residues" evidence="4">
    <location>
        <begin position="280"/>
        <end position="289"/>
    </location>
</feature>
<sequence>MARPRHNTTQLPRTLREELGIPDNRNQPQGNRRPTTRKELRKAEKAQKRARHHPTKASRAHQSAPKRPLRPEDEEEDEEDDDDNEQERSNHARQRDSKRRRIEEEPVDIDLNESDDLLNEDDTDDDTAPRIRNDIPRSVQEKLAEDDAEIARLEKMLGIKGKKKLPKSFAEDGLDDLLLNLPGGPGAEEETRKQEEDEWLAEKRRRAQGKLQKREPTMEGSSDEAEGSSEDEFGGFDSEMELDDEEDIDEEEHENETSDDLDDEDIEKPRVRENPYVAPVTSTNASSQKYVPPSLRARSNDDSESMTRLRRQAQGHLNKLSDANLVTILREFEKLYTENPRQNVTTTVINLLFDLIYTPSFLQDSFIILHAGFITAMYRVIGMDFGAEFLQRFVERFDADYTQAAETLDTESGDKDTGVNDPRRKSMINAVALLSHLYNFHMIGCGLMFDYIKLFLSQINGMNTEFLLKVIKNSGPQLRSDDPSSLKDIVLLIQPAVARVGEENLHTRTKFMIEMITQLKNNRLKSGAAVSSNISSEHVTKLRKALGALSNSRTIRATEPLRIGRDDIHNSSQKGKWWLVGASWKSDEQANMDQDQLEVEPAHQEVATITMNDDLGDPDALDLLQLARTHRMNTDVRRSIFVAILSASDYRDAHTRLIKLHLKRKQEFEIPRVLLHCTSEEDVYNPYYTLIARQFCGDRRVRMSFMFALWDIFKRMGEQTDADEDAEFDEESSEAVTVKAIVNLAKMFADLIVNGGFTLGILKVLNFAYLQEKTKIFVEVLLVTIILQTLGQKKAAVPAKKAEADIEGTVLIDIFAKVHETPQIATGLIYFLRKVVSKSDIVTSKKEAKMVKQGSKLALDTLKSIAQSTSRQTV</sequence>
<comment type="subcellular location">
    <subcellularLocation>
        <location evidence="1">Nucleus</location>
        <location evidence="1">Nucleolus</location>
    </subcellularLocation>
</comment>
<accession>A0A168CWV7</accession>
<dbReference type="InterPro" id="IPR003890">
    <property type="entry name" value="MIF4G-like_typ-3"/>
</dbReference>
<feature type="region of interest" description="Disordered" evidence="4">
    <location>
        <begin position="1"/>
        <end position="142"/>
    </location>
</feature>
<feature type="compositionally biased region" description="Basic residues" evidence="4">
    <location>
        <begin position="48"/>
        <end position="59"/>
    </location>
</feature>